<dbReference type="Proteomes" id="UP000189733">
    <property type="component" value="Unassembled WGS sequence"/>
</dbReference>
<feature type="domain" description="4Fe-4S ferredoxin-type" evidence="10">
    <location>
        <begin position="85"/>
        <end position="114"/>
    </location>
</feature>
<dbReference type="SFLD" id="SFLDG01118">
    <property type="entry name" value="activating_enzymes__group_2"/>
    <property type="match status" value="1"/>
</dbReference>
<evidence type="ECO:0000256" key="6">
    <source>
        <dbReference type="ARBA" id="ARBA00022723"/>
    </source>
</evidence>
<evidence type="ECO:0000259" key="10">
    <source>
        <dbReference type="PROSITE" id="PS51379"/>
    </source>
</evidence>
<keyword evidence="8" id="KW-0408">Iron</keyword>
<evidence type="ECO:0000256" key="8">
    <source>
        <dbReference type="ARBA" id="ARBA00023004"/>
    </source>
</evidence>
<feature type="domain" description="Radical SAM core" evidence="11">
    <location>
        <begin position="21"/>
        <end position="307"/>
    </location>
</feature>
<dbReference type="GO" id="GO:0016491">
    <property type="term" value="F:oxidoreductase activity"/>
    <property type="evidence" value="ECO:0007669"/>
    <property type="project" value="UniProtKB-KW"/>
</dbReference>
<dbReference type="Gene3D" id="3.20.20.70">
    <property type="entry name" value="Aldolase class I"/>
    <property type="match status" value="1"/>
</dbReference>
<dbReference type="PROSITE" id="PS01087">
    <property type="entry name" value="RADICAL_ACTIVATING"/>
    <property type="match status" value="1"/>
</dbReference>
<keyword evidence="13" id="KW-1185">Reference proteome</keyword>
<protein>
    <submittedName>
        <fullName evidence="12">Pyruvate formate lyase activating enzyme</fullName>
    </submittedName>
</protein>
<dbReference type="SFLD" id="SFLDG01066">
    <property type="entry name" value="organic_radical-activating_enz"/>
    <property type="match status" value="1"/>
</dbReference>
<dbReference type="OrthoDB" id="9782387at2"/>
<evidence type="ECO:0000256" key="9">
    <source>
        <dbReference type="ARBA" id="ARBA00023014"/>
    </source>
</evidence>
<dbReference type="PROSITE" id="PS51918">
    <property type="entry name" value="RADICAL_SAM"/>
    <property type="match status" value="1"/>
</dbReference>
<keyword evidence="7" id="KW-0560">Oxidoreductase</keyword>
<keyword evidence="12" id="KW-0670">Pyruvate</keyword>
<dbReference type="InterPro" id="IPR012839">
    <property type="entry name" value="Organic_radical_activase"/>
</dbReference>
<evidence type="ECO:0000256" key="5">
    <source>
        <dbReference type="ARBA" id="ARBA00022691"/>
    </source>
</evidence>
<comment type="subunit">
    <text evidence="3">Monomer.</text>
</comment>
<proteinExistence type="inferred from homology"/>
<dbReference type="InterPro" id="IPR040074">
    <property type="entry name" value="BssD/PflA/YjjW"/>
</dbReference>
<dbReference type="InterPro" id="IPR034457">
    <property type="entry name" value="Organic_radical-activating"/>
</dbReference>
<keyword evidence="6" id="KW-0479">Metal-binding</keyword>
<accession>A0A1T4VZR5</accession>
<keyword evidence="9" id="KW-0411">Iron-sulfur</keyword>
<dbReference type="InterPro" id="IPR001989">
    <property type="entry name" value="Radical_activat_CS"/>
</dbReference>
<keyword evidence="4" id="KW-0004">4Fe-4S</keyword>
<dbReference type="Pfam" id="PF04055">
    <property type="entry name" value="Radical_SAM"/>
    <property type="match status" value="1"/>
</dbReference>
<keyword evidence="12" id="KW-0456">Lyase</keyword>
<evidence type="ECO:0000313" key="13">
    <source>
        <dbReference type="Proteomes" id="UP000189733"/>
    </source>
</evidence>
<dbReference type="PANTHER" id="PTHR30352:SF4">
    <property type="entry name" value="PYRUVATE FORMATE-LYASE 2-ACTIVATING ENZYME"/>
    <property type="match status" value="1"/>
</dbReference>
<dbReference type="GO" id="GO:0046872">
    <property type="term" value="F:metal ion binding"/>
    <property type="evidence" value="ECO:0007669"/>
    <property type="project" value="UniProtKB-KW"/>
</dbReference>
<dbReference type="InterPro" id="IPR013785">
    <property type="entry name" value="Aldolase_TIM"/>
</dbReference>
<dbReference type="GO" id="GO:0051539">
    <property type="term" value="F:4 iron, 4 sulfur cluster binding"/>
    <property type="evidence" value="ECO:0007669"/>
    <property type="project" value="UniProtKB-KW"/>
</dbReference>
<evidence type="ECO:0000256" key="2">
    <source>
        <dbReference type="ARBA" id="ARBA00009777"/>
    </source>
</evidence>
<keyword evidence="5" id="KW-0949">S-adenosyl-L-methionine</keyword>
<evidence type="ECO:0000256" key="7">
    <source>
        <dbReference type="ARBA" id="ARBA00023002"/>
    </source>
</evidence>
<name>A0A1T4VZR5_9BACT</name>
<dbReference type="EMBL" id="FUYA01000003">
    <property type="protein sequence ID" value="SKA70288.1"/>
    <property type="molecule type" value="Genomic_DNA"/>
</dbReference>
<dbReference type="NCBIfam" id="TIGR02494">
    <property type="entry name" value="PFLE_PFLC"/>
    <property type="match status" value="1"/>
</dbReference>
<dbReference type="InterPro" id="IPR058240">
    <property type="entry name" value="rSAM_sf"/>
</dbReference>
<organism evidence="12 13">
    <name type="scientific">Desulfobaculum bizertense DSM 18034</name>
    <dbReference type="NCBI Taxonomy" id="1121442"/>
    <lineage>
        <taxon>Bacteria</taxon>
        <taxon>Pseudomonadati</taxon>
        <taxon>Thermodesulfobacteriota</taxon>
        <taxon>Desulfovibrionia</taxon>
        <taxon>Desulfovibrionales</taxon>
        <taxon>Desulfovibrionaceae</taxon>
        <taxon>Desulfobaculum</taxon>
    </lineage>
</organism>
<feature type="domain" description="4Fe-4S ferredoxin-type" evidence="10">
    <location>
        <begin position="52"/>
        <end position="84"/>
    </location>
</feature>
<dbReference type="RefSeq" id="WP_078684605.1">
    <property type="nucleotide sequence ID" value="NZ_FUYA01000003.1"/>
</dbReference>
<dbReference type="SFLD" id="SFLDS00029">
    <property type="entry name" value="Radical_SAM"/>
    <property type="match status" value="1"/>
</dbReference>
<dbReference type="PROSITE" id="PS51379">
    <property type="entry name" value="4FE4S_FER_2"/>
    <property type="match status" value="2"/>
</dbReference>
<dbReference type="STRING" id="1121442.SAMN02745702_01317"/>
<dbReference type="InterPro" id="IPR007197">
    <property type="entry name" value="rSAM"/>
</dbReference>
<evidence type="ECO:0000256" key="1">
    <source>
        <dbReference type="ARBA" id="ARBA00001966"/>
    </source>
</evidence>
<evidence type="ECO:0000313" key="12">
    <source>
        <dbReference type="EMBL" id="SKA70288.1"/>
    </source>
</evidence>
<evidence type="ECO:0000259" key="11">
    <source>
        <dbReference type="PROSITE" id="PS51918"/>
    </source>
</evidence>
<reference evidence="12 13" key="1">
    <citation type="submission" date="2017-02" db="EMBL/GenBank/DDBJ databases">
        <authorList>
            <person name="Peterson S.W."/>
        </authorList>
    </citation>
    <scope>NUCLEOTIDE SEQUENCE [LARGE SCALE GENOMIC DNA]</scope>
    <source>
        <strain evidence="12 13">DSM 18034</strain>
    </source>
</reference>
<evidence type="ECO:0000256" key="4">
    <source>
        <dbReference type="ARBA" id="ARBA00022485"/>
    </source>
</evidence>
<dbReference type="AlphaFoldDB" id="A0A1T4VZR5"/>
<comment type="similarity">
    <text evidence="2">Belongs to the organic radical-activating enzymes family.</text>
</comment>
<dbReference type="SUPFAM" id="SSF54862">
    <property type="entry name" value="4Fe-4S ferredoxins"/>
    <property type="match status" value="1"/>
</dbReference>
<evidence type="ECO:0000256" key="3">
    <source>
        <dbReference type="ARBA" id="ARBA00011245"/>
    </source>
</evidence>
<gene>
    <name evidence="12" type="ORF">SAMN02745702_01317</name>
</gene>
<dbReference type="SUPFAM" id="SSF102114">
    <property type="entry name" value="Radical SAM enzymes"/>
    <property type="match status" value="1"/>
</dbReference>
<dbReference type="GO" id="GO:0016829">
    <property type="term" value="F:lyase activity"/>
    <property type="evidence" value="ECO:0007669"/>
    <property type="project" value="UniProtKB-KW"/>
</dbReference>
<dbReference type="PANTHER" id="PTHR30352">
    <property type="entry name" value="PYRUVATE FORMATE-LYASE-ACTIVATING ENZYME"/>
    <property type="match status" value="1"/>
</dbReference>
<comment type="cofactor">
    <cofactor evidence="1">
        <name>[4Fe-4S] cluster</name>
        <dbReference type="ChEBI" id="CHEBI:49883"/>
    </cofactor>
</comment>
<dbReference type="InterPro" id="IPR017896">
    <property type="entry name" value="4Fe4S_Fe-S-bd"/>
</dbReference>
<sequence length="310" mass="34932">MSLIDRKTTGTVFNVQKYSVHDGPGIRTIVFMKGCPLHCRWCSNPESQSFKPELAYNPNKCLGVDKCVRCLEVCTAGALSTTADNKISVNRELCLDQMHCADACPAQALNVYGRTMSVDEVLKRVEEDSIFYARSGGGLTLSGGEPLAQRDFALALLREARTRRIKTAIETCGFVDYETLKAAAEYLNHVLFDIKSVDAEKHKEFTGQSCERVMENLKSLRADFPDLHIRVRTPVIPGFNDTEEDMNAIVDFLEENVPNVEYEPLQYHRMGQPKYEYLGREYGIEAKQLDDAVFLKLKKIAQDRLGDCVK</sequence>
<dbReference type="PIRSF" id="PIRSF000371">
    <property type="entry name" value="PFL_act_enz"/>
    <property type="match status" value="1"/>
</dbReference>